<evidence type="ECO:0000256" key="1">
    <source>
        <dbReference type="ARBA" id="ARBA00004202"/>
    </source>
</evidence>
<dbReference type="PANTHER" id="PTHR10844:SF19">
    <property type="entry name" value="CAVEOLIN-2"/>
    <property type="match status" value="1"/>
</dbReference>
<keyword evidence="4 6" id="KW-0333">Golgi apparatus</keyword>
<keyword evidence="7" id="KW-0812">Transmembrane</keyword>
<dbReference type="Proteomes" id="UP001208570">
    <property type="component" value="Unassembled WGS sequence"/>
</dbReference>
<evidence type="ECO:0000256" key="5">
    <source>
        <dbReference type="ARBA" id="ARBA00023136"/>
    </source>
</evidence>
<evidence type="ECO:0000256" key="2">
    <source>
        <dbReference type="ARBA" id="ARBA00010988"/>
    </source>
</evidence>
<keyword evidence="5 6" id="KW-0472">Membrane</keyword>
<keyword evidence="7" id="KW-1133">Transmembrane helix</keyword>
<comment type="caution">
    <text evidence="8">The sequence shown here is derived from an EMBL/GenBank/DDBJ whole genome shotgun (WGS) entry which is preliminary data.</text>
</comment>
<keyword evidence="3 6" id="KW-1003">Cell membrane</keyword>
<name>A0AAD9IUX0_9ANNE</name>
<dbReference type="Pfam" id="PF01146">
    <property type="entry name" value="Caveolin"/>
    <property type="match status" value="1"/>
</dbReference>
<evidence type="ECO:0000256" key="6">
    <source>
        <dbReference type="RuleBase" id="RU000680"/>
    </source>
</evidence>
<dbReference type="InterPro" id="IPR001612">
    <property type="entry name" value="Caveolin"/>
</dbReference>
<comment type="similarity">
    <text evidence="2 6">Belongs to the caveolin family.</text>
</comment>
<accession>A0AAD9IUX0</accession>
<organism evidence="8 9">
    <name type="scientific">Paralvinella palmiformis</name>
    <dbReference type="NCBI Taxonomy" id="53620"/>
    <lineage>
        <taxon>Eukaryota</taxon>
        <taxon>Metazoa</taxon>
        <taxon>Spiralia</taxon>
        <taxon>Lophotrochozoa</taxon>
        <taxon>Annelida</taxon>
        <taxon>Polychaeta</taxon>
        <taxon>Sedentaria</taxon>
        <taxon>Canalipalpata</taxon>
        <taxon>Terebellida</taxon>
        <taxon>Terebelliformia</taxon>
        <taxon>Alvinellidae</taxon>
        <taxon>Paralvinella</taxon>
    </lineage>
</organism>
<reference evidence="8" key="1">
    <citation type="journal article" date="2023" name="Mol. Biol. Evol.">
        <title>Third-Generation Sequencing Reveals the Adaptive Role of the Epigenome in Three Deep-Sea Polychaetes.</title>
        <authorList>
            <person name="Perez M."/>
            <person name="Aroh O."/>
            <person name="Sun Y."/>
            <person name="Lan Y."/>
            <person name="Juniper S.K."/>
            <person name="Young C.R."/>
            <person name="Angers B."/>
            <person name="Qian P.Y."/>
        </authorList>
    </citation>
    <scope>NUCLEOTIDE SEQUENCE</scope>
    <source>
        <strain evidence="8">P08H-3</strain>
    </source>
</reference>
<evidence type="ECO:0000256" key="7">
    <source>
        <dbReference type="SAM" id="Phobius"/>
    </source>
</evidence>
<keyword evidence="9" id="KW-1185">Reference proteome</keyword>
<dbReference type="GO" id="GO:0000139">
    <property type="term" value="C:Golgi membrane"/>
    <property type="evidence" value="ECO:0007669"/>
    <property type="project" value="UniProtKB-SubCell"/>
</dbReference>
<sequence>MSVEDAWATDPDMINRDTNNLNEHLKVSFEEIIGEPDSTHSIDCLWKYSYKCFSMWKSLCYIIATTFCGIPHAICWGCTFACIAFIHIWEITPYLRCMQIQLDIYKKCSVMYYAAFLEPYCNACGAFFNVWRN</sequence>
<protein>
    <recommendedName>
        <fullName evidence="6">Caveolin</fullName>
    </recommendedName>
</protein>
<dbReference type="GO" id="GO:0060090">
    <property type="term" value="F:molecular adaptor activity"/>
    <property type="evidence" value="ECO:0007669"/>
    <property type="project" value="TreeGrafter"/>
</dbReference>
<evidence type="ECO:0000256" key="4">
    <source>
        <dbReference type="ARBA" id="ARBA00023034"/>
    </source>
</evidence>
<dbReference type="GO" id="GO:0005901">
    <property type="term" value="C:caveola"/>
    <property type="evidence" value="ECO:0007669"/>
    <property type="project" value="UniProtKB-SubCell"/>
</dbReference>
<dbReference type="GO" id="GO:0070836">
    <property type="term" value="P:caveola assembly"/>
    <property type="evidence" value="ECO:0007669"/>
    <property type="project" value="InterPro"/>
</dbReference>
<evidence type="ECO:0000313" key="8">
    <source>
        <dbReference type="EMBL" id="KAK2140788.1"/>
    </source>
</evidence>
<proteinExistence type="inferred from homology"/>
<evidence type="ECO:0000313" key="9">
    <source>
        <dbReference type="Proteomes" id="UP001208570"/>
    </source>
</evidence>
<comment type="function">
    <text evidence="6">May act as a scaffolding protein within caveolar membranes. Interacts directly with G-protein alpha subunits and can functionally regulate their activity.</text>
</comment>
<dbReference type="PANTHER" id="PTHR10844">
    <property type="entry name" value="CAVEOLIN"/>
    <property type="match status" value="1"/>
</dbReference>
<dbReference type="AlphaFoldDB" id="A0AAD9IUX0"/>
<evidence type="ECO:0000256" key="3">
    <source>
        <dbReference type="ARBA" id="ARBA00022475"/>
    </source>
</evidence>
<dbReference type="EMBL" id="JAODUP010001250">
    <property type="protein sequence ID" value="KAK2140788.1"/>
    <property type="molecule type" value="Genomic_DNA"/>
</dbReference>
<gene>
    <name evidence="8" type="ORF">LSH36_1249g00041</name>
</gene>
<comment type="subcellular location">
    <subcellularLocation>
        <location evidence="1 6">Cell membrane</location>
        <topology evidence="1 6">Peripheral membrane protein</topology>
    </subcellularLocation>
    <subcellularLocation>
        <location evidence="6">Golgi apparatus membrane</location>
        <topology evidence="6">Peripheral membrane protein</topology>
    </subcellularLocation>
    <subcellularLocation>
        <location evidence="6">Membrane</location>
        <location evidence="6">Caveola</location>
        <topology evidence="6">Peripheral membrane protein</topology>
    </subcellularLocation>
</comment>
<feature type="transmembrane region" description="Helical" evidence="7">
    <location>
        <begin position="110"/>
        <end position="131"/>
    </location>
</feature>
<feature type="transmembrane region" description="Helical" evidence="7">
    <location>
        <begin position="61"/>
        <end position="89"/>
    </location>
</feature>